<dbReference type="InterPro" id="IPR042106">
    <property type="entry name" value="Nuo/plastoQ_OxRdtase_6_NuoJ"/>
</dbReference>
<evidence type="ECO:0000256" key="1">
    <source>
        <dbReference type="ARBA" id="ARBA00005698"/>
    </source>
</evidence>
<feature type="transmembrane region" description="Helical" evidence="2">
    <location>
        <begin position="90"/>
        <end position="112"/>
    </location>
</feature>
<feature type="transmembrane region" description="Helical" evidence="2">
    <location>
        <begin position="27"/>
        <end position="48"/>
    </location>
</feature>
<name>A0A6J4CWM6_9HELI</name>
<keyword evidence="2" id="KW-0472">Membrane</keyword>
<dbReference type="RefSeq" id="WP_064429985.1">
    <property type="nucleotide sequence ID" value="NZ_AP019774.1"/>
</dbReference>
<reference evidence="3 4" key="1">
    <citation type="submission" date="2019-06" db="EMBL/GenBank/DDBJ databases">
        <title>Complete genome sequence of Helicobacter suis SNTW101c.</title>
        <authorList>
            <person name="Rimbara E."/>
            <person name="Suzuki M."/>
            <person name="Matsui H."/>
            <person name="Nakamura M."/>
            <person name="Mori S."/>
            <person name="Shibayama K."/>
        </authorList>
    </citation>
    <scope>NUCLEOTIDE SEQUENCE [LARGE SCALE GENOMIC DNA]</scope>
    <source>
        <strain evidence="3 4">SNTW101c</strain>
    </source>
</reference>
<comment type="catalytic activity">
    <reaction evidence="2">
        <text>a quinone + NADH + 5 H(+)(in) = a quinol + NAD(+) + 4 H(+)(out)</text>
        <dbReference type="Rhea" id="RHEA:57888"/>
        <dbReference type="ChEBI" id="CHEBI:15378"/>
        <dbReference type="ChEBI" id="CHEBI:24646"/>
        <dbReference type="ChEBI" id="CHEBI:57540"/>
        <dbReference type="ChEBI" id="CHEBI:57945"/>
        <dbReference type="ChEBI" id="CHEBI:132124"/>
    </reaction>
</comment>
<comment type="function">
    <text evidence="2">NDH-1 shuttles electrons from NADH, via FMN and iron-sulfur (Fe-S) centers, to quinones in the respiratory chain. Couples the redox reaction to proton translocation (for every two electrons transferred, four hydrogen ions are translocated across the cytoplasmic membrane), and thus conserves the redox energy in a proton gradient.</text>
</comment>
<protein>
    <recommendedName>
        <fullName evidence="2">NADH-quinone oxidoreductase subunit J</fullName>
        <ecNumber evidence="2">7.1.1.-</ecNumber>
    </recommendedName>
</protein>
<dbReference type="PANTHER" id="PTHR33269:SF17">
    <property type="entry name" value="NADH-UBIQUINONE OXIDOREDUCTASE CHAIN 6"/>
    <property type="match status" value="1"/>
</dbReference>
<dbReference type="GO" id="GO:0005886">
    <property type="term" value="C:plasma membrane"/>
    <property type="evidence" value="ECO:0007669"/>
    <property type="project" value="UniProtKB-SubCell"/>
</dbReference>
<dbReference type="NCBIfam" id="NF005167">
    <property type="entry name" value="PRK06638.2-2"/>
    <property type="match status" value="1"/>
</dbReference>
<keyword evidence="2" id="KW-0874">Quinone</keyword>
<dbReference type="PANTHER" id="PTHR33269">
    <property type="entry name" value="NADH-UBIQUINONE OXIDOREDUCTASE CHAIN 6"/>
    <property type="match status" value="1"/>
</dbReference>
<dbReference type="Pfam" id="PF00499">
    <property type="entry name" value="Oxidored_q3"/>
    <property type="match status" value="1"/>
</dbReference>
<keyword evidence="2" id="KW-1133">Transmembrane helix</keyword>
<comment type="subcellular location">
    <subcellularLocation>
        <location evidence="2">Cell membrane</location>
        <topology evidence="2">Multi-pass membrane protein</topology>
    </subcellularLocation>
</comment>
<feature type="transmembrane region" description="Helical" evidence="2">
    <location>
        <begin position="149"/>
        <end position="170"/>
    </location>
</feature>
<evidence type="ECO:0000313" key="3">
    <source>
        <dbReference type="EMBL" id="BCD69741.1"/>
    </source>
</evidence>
<dbReference type="Gene3D" id="1.20.120.1200">
    <property type="entry name" value="NADH-ubiquinone/plastoquinone oxidoreductase chain 6, subunit NuoJ"/>
    <property type="match status" value="1"/>
</dbReference>
<keyword evidence="2" id="KW-0812">Transmembrane</keyword>
<feature type="transmembrane region" description="Helical" evidence="2">
    <location>
        <begin position="6"/>
        <end position="22"/>
    </location>
</feature>
<comment type="similarity">
    <text evidence="1 2">Belongs to the complex I subunit 6 family.</text>
</comment>
<keyword evidence="2" id="KW-1003">Cell membrane</keyword>
<dbReference type="AlphaFoldDB" id="A0A6J4CWM6"/>
<gene>
    <name evidence="3" type="primary">nuoJ</name>
    <name evidence="3" type="ORF">SNTW_03860</name>
</gene>
<evidence type="ECO:0000313" key="4">
    <source>
        <dbReference type="Proteomes" id="UP000317935"/>
    </source>
</evidence>
<dbReference type="InterPro" id="IPR001457">
    <property type="entry name" value="NADH_UbQ/plastoQ_OxRdtase_su6"/>
</dbReference>
<dbReference type="GO" id="GO:0048038">
    <property type="term" value="F:quinone binding"/>
    <property type="evidence" value="ECO:0007669"/>
    <property type="project" value="UniProtKB-UniRule"/>
</dbReference>
<feature type="transmembrane region" description="Helical" evidence="2">
    <location>
        <begin position="54"/>
        <end position="78"/>
    </location>
</feature>
<sequence>MFEVIAFYFFAILTLSMALIVVSTSNILYAMSALATSMVFISGFFFLLGAEFLGVVQILVYVGAVIVMYAFGMMFFNASEEVIERSHKPWLVYILGGVFALLLVVILGAPALNNYAHHLSAENLQIVTPNLSTTNVHSMGYFVFTKYRIAFEAGGVMLLSALIGGITTALRKSYLSQKENA</sequence>
<keyword evidence="2" id="KW-0520">NAD</keyword>
<dbReference type="GO" id="GO:0008137">
    <property type="term" value="F:NADH dehydrogenase (ubiquinone) activity"/>
    <property type="evidence" value="ECO:0007669"/>
    <property type="project" value="UniProtKB-UniRule"/>
</dbReference>
<dbReference type="OrthoDB" id="13239at2"/>
<dbReference type="EMBL" id="AP019774">
    <property type="protein sequence ID" value="BCD69741.1"/>
    <property type="molecule type" value="Genomic_DNA"/>
</dbReference>
<dbReference type="EC" id="7.1.1.-" evidence="2"/>
<dbReference type="Proteomes" id="UP000317935">
    <property type="component" value="Chromosome"/>
</dbReference>
<evidence type="ECO:0000256" key="2">
    <source>
        <dbReference type="RuleBase" id="RU004429"/>
    </source>
</evidence>
<proteinExistence type="inferred from homology"/>
<organism evidence="3 4">
    <name type="scientific">Helicobacter suis</name>
    <dbReference type="NCBI Taxonomy" id="104628"/>
    <lineage>
        <taxon>Bacteria</taxon>
        <taxon>Pseudomonadati</taxon>
        <taxon>Campylobacterota</taxon>
        <taxon>Epsilonproteobacteria</taxon>
        <taxon>Campylobacterales</taxon>
        <taxon>Helicobacteraceae</taxon>
        <taxon>Helicobacter</taxon>
    </lineage>
</organism>
<accession>A0A6J4CWM6</accession>